<dbReference type="Proteomes" id="UP001646157">
    <property type="component" value="Unassembled WGS sequence"/>
</dbReference>
<dbReference type="SUPFAM" id="SSF55961">
    <property type="entry name" value="Bet v1-like"/>
    <property type="match status" value="1"/>
</dbReference>
<accession>A0ABS2NC67</accession>
<dbReference type="Pfam" id="PF08327">
    <property type="entry name" value="AHSA1"/>
    <property type="match status" value="1"/>
</dbReference>
<evidence type="ECO:0000259" key="2">
    <source>
        <dbReference type="Pfam" id="PF08327"/>
    </source>
</evidence>
<gene>
    <name evidence="3" type="ORF">JOC86_001997</name>
</gene>
<reference evidence="3 4" key="1">
    <citation type="submission" date="2021-01" db="EMBL/GenBank/DDBJ databases">
        <title>Genomic Encyclopedia of Type Strains, Phase IV (KMG-IV): sequencing the most valuable type-strain genomes for metagenomic binning, comparative biology and taxonomic classification.</title>
        <authorList>
            <person name="Goeker M."/>
        </authorList>
    </citation>
    <scope>NUCLEOTIDE SEQUENCE [LARGE SCALE GENOMIC DNA]</scope>
    <source>
        <strain evidence="3 4">DSM 24834</strain>
    </source>
</reference>
<proteinExistence type="inferred from homology"/>
<dbReference type="CDD" id="cd08897">
    <property type="entry name" value="SRPBCC_CalC_Aha1-like_4"/>
    <property type="match status" value="1"/>
</dbReference>
<comment type="caution">
    <text evidence="3">The sequence shown here is derived from an EMBL/GenBank/DDBJ whole genome shotgun (WGS) entry which is preliminary data.</text>
</comment>
<dbReference type="EMBL" id="JAFBDZ010000002">
    <property type="protein sequence ID" value="MBM7585455.1"/>
    <property type="molecule type" value="Genomic_DNA"/>
</dbReference>
<dbReference type="Gene3D" id="3.30.530.20">
    <property type="match status" value="1"/>
</dbReference>
<dbReference type="InterPro" id="IPR023393">
    <property type="entry name" value="START-like_dom_sf"/>
</dbReference>
<keyword evidence="4" id="KW-1185">Reference proteome</keyword>
<evidence type="ECO:0000313" key="4">
    <source>
        <dbReference type="Proteomes" id="UP001646157"/>
    </source>
</evidence>
<evidence type="ECO:0000313" key="3">
    <source>
        <dbReference type="EMBL" id="MBM7585455.1"/>
    </source>
</evidence>
<organism evidence="3 4">
    <name type="scientific">Rossellomorea pakistanensis</name>
    <dbReference type="NCBI Taxonomy" id="992288"/>
    <lineage>
        <taxon>Bacteria</taxon>
        <taxon>Bacillati</taxon>
        <taxon>Bacillota</taxon>
        <taxon>Bacilli</taxon>
        <taxon>Bacillales</taxon>
        <taxon>Bacillaceae</taxon>
        <taxon>Rossellomorea</taxon>
    </lineage>
</organism>
<sequence length="162" mass="18440">MKISIITYTIKLNLISEVLTMETGKKETITVEITVHAAVGKVWEYWTEPAHIKQWSNASDDWHAPIAENDLRVGGKFLTRMEAKDGSFGFDFAGVYDDVRNHEYISYTMGDGRKVEITFVGQDSDTKIIETFEAEDTNSIEMQKAGWQSILENFKKYSEAAQ</sequence>
<name>A0ABS2NC67_9BACI</name>
<protein>
    <submittedName>
        <fullName evidence="3">Uncharacterized protein YndB with AHSA1/START domain</fullName>
    </submittedName>
</protein>
<dbReference type="InterPro" id="IPR013538">
    <property type="entry name" value="ASHA1/2-like_C"/>
</dbReference>
<evidence type="ECO:0000256" key="1">
    <source>
        <dbReference type="ARBA" id="ARBA00006817"/>
    </source>
</evidence>
<feature type="domain" description="Activator of Hsp90 ATPase homologue 1/2-like C-terminal" evidence="2">
    <location>
        <begin position="37"/>
        <end position="158"/>
    </location>
</feature>
<comment type="similarity">
    <text evidence="1">Belongs to the AHA1 family.</text>
</comment>